<dbReference type="InterPro" id="IPR043129">
    <property type="entry name" value="ATPase_NBD"/>
</dbReference>
<evidence type="ECO:0000313" key="8">
    <source>
        <dbReference type="RefSeq" id="XP_056693802.1"/>
    </source>
</evidence>
<dbReference type="GO" id="GO:0005524">
    <property type="term" value="F:ATP binding"/>
    <property type="evidence" value="ECO:0007669"/>
    <property type="project" value="UniProtKB-KW"/>
</dbReference>
<reference evidence="5" key="2">
    <citation type="submission" date="2025-04" db="UniProtKB">
        <authorList>
            <consortium name="RefSeq"/>
        </authorList>
    </citation>
    <scope>IDENTIFICATION</scope>
    <source>
        <tissue evidence="6 7">Leaf</tissue>
    </source>
</reference>
<evidence type="ECO:0000256" key="1">
    <source>
        <dbReference type="ARBA" id="ARBA00022741"/>
    </source>
</evidence>
<dbReference type="Gene3D" id="3.30.420.40">
    <property type="match status" value="2"/>
</dbReference>
<dbReference type="Proteomes" id="UP000813463">
    <property type="component" value="Chromosome 2"/>
</dbReference>
<dbReference type="FunFam" id="3.30.420.40:FF:000004">
    <property type="entry name" value="Molecular chaperone DnaK"/>
    <property type="match status" value="1"/>
</dbReference>
<comment type="similarity">
    <text evidence="3">Belongs to the heat shock protein 70 family.</text>
</comment>
<dbReference type="PRINTS" id="PR00301">
    <property type="entry name" value="HEATSHOCK70"/>
</dbReference>
<dbReference type="OrthoDB" id="1780342at2759"/>
<dbReference type="Gene3D" id="3.30.30.30">
    <property type="match status" value="1"/>
</dbReference>
<dbReference type="Pfam" id="PF00012">
    <property type="entry name" value="HSP70"/>
    <property type="match status" value="1"/>
</dbReference>
<organism evidence="4 5">
    <name type="scientific">Spinacia oleracea</name>
    <name type="common">Spinach</name>
    <dbReference type="NCBI Taxonomy" id="3562"/>
    <lineage>
        <taxon>Eukaryota</taxon>
        <taxon>Viridiplantae</taxon>
        <taxon>Streptophyta</taxon>
        <taxon>Embryophyta</taxon>
        <taxon>Tracheophyta</taxon>
        <taxon>Spermatophyta</taxon>
        <taxon>Magnoliopsida</taxon>
        <taxon>eudicotyledons</taxon>
        <taxon>Gunneridae</taxon>
        <taxon>Pentapetalae</taxon>
        <taxon>Caryophyllales</taxon>
        <taxon>Chenopodiaceae</taxon>
        <taxon>Chenopodioideae</taxon>
        <taxon>Anserineae</taxon>
        <taxon>Spinacia</taxon>
    </lineage>
</organism>
<evidence type="ECO:0000313" key="6">
    <source>
        <dbReference type="RefSeq" id="XP_056693800.1"/>
    </source>
</evidence>
<reference evidence="4" key="1">
    <citation type="journal article" date="2021" name="Nat. Commun.">
        <title>Genomic analyses provide insights into spinach domestication and the genetic basis of agronomic traits.</title>
        <authorList>
            <person name="Cai X."/>
            <person name="Sun X."/>
            <person name="Xu C."/>
            <person name="Sun H."/>
            <person name="Wang X."/>
            <person name="Ge C."/>
            <person name="Zhang Z."/>
            <person name="Wang Q."/>
            <person name="Fei Z."/>
            <person name="Jiao C."/>
            <person name="Wang Q."/>
        </authorList>
    </citation>
    <scope>NUCLEOTIDE SEQUENCE [LARGE SCALE GENOMIC DNA]</scope>
    <source>
        <strain evidence="4">cv. Varoflay</strain>
    </source>
</reference>
<accession>A0A9R0JPF4</accession>
<sequence>MEEKWGWPAIGIDLGARFSSVAVWQHGQVEILMNDQGNRKTPSYVAFTGNQCLVGDAAKNQSDRNPANTIFDAKKLLGRRFSDITVQSNIKSWPFKVIADPESDKPKIIASYKGKEKQFTAVEISSMVLMKMKETAEAYLGTKVKYAVITVPAYFNDSQRQATKDAGILAGFNNVRIINDPTAVAIAYGFHKKLDSSPLIKNVLVFDLGGRTLNVSVLTINKDVVEFKAVSGHSQLGGDGIHSNMAEIFIERFKWSHGYYVSEKHLEGLVASCEKAKRTLSTCCETAIYLYSDFLGSYFSSPITRARFEMINEVLFKELMLLVEKCLRDANMERYDIDYVVLVGGSTKIPKVRHMLQNFFCHTTKHCYDINTEEELAYGAAIHAAMLSRVYGSPIFPRIELHHGAAVEESFLVPGKRLRKAVQSRVQEPSPSLILQDVDSLLKELSFNLSNDVKYVSSSATQFLNLLKKIRRKPDDPKLTRQVSQSLKNFYPSIDKHWLTIIKSIEENLLVSQHQYLEWASKEAAIPLKQEEAGTTHNQLVSIKNKMVQKSLSQDQLRSKITVIDEELAKLLDRKSQLEVDLNFVEEDLCKLTRSVGAQLDLARKQSVQLACLREASNFKAKAKISMDASLDSLAKYFRNL</sequence>
<protein>
    <submittedName>
        <fullName evidence="5 6">Heat shock 70 kDa protein 18-like</fullName>
    </submittedName>
</protein>
<dbReference type="RefSeq" id="XP_056693803.1">
    <property type="nucleotide sequence ID" value="XM_056837825.1"/>
</dbReference>
<dbReference type="SUPFAM" id="SSF53067">
    <property type="entry name" value="Actin-like ATPase domain"/>
    <property type="match status" value="2"/>
</dbReference>
<dbReference type="RefSeq" id="XP_021841725.1">
    <property type="nucleotide sequence ID" value="XM_021986033.1"/>
</dbReference>
<dbReference type="PANTHER" id="PTHR19375">
    <property type="entry name" value="HEAT SHOCK PROTEIN 70KDA"/>
    <property type="match status" value="1"/>
</dbReference>
<keyword evidence="4" id="KW-1185">Reference proteome</keyword>
<keyword evidence="2 3" id="KW-0067">ATP-binding</keyword>
<proteinExistence type="inferred from homology"/>
<evidence type="ECO:0000313" key="7">
    <source>
        <dbReference type="RefSeq" id="XP_056693801.1"/>
    </source>
</evidence>
<evidence type="ECO:0000256" key="3">
    <source>
        <dbReference type="RuleBase" id="RU003322"/>
    </source>
</evidence>
<evidence type="ECO:0000313" key="5">
    <source>
        <dbReference type="RefSeq" id="XP_021841725.1"/>
    </source>
</evidence>
<dbReference type="RefSeq" id="XP_056693801.1">
    <property type="nucleotide sequence ID" value="XM_056837823.1"/>
</dbReference>
<dbReference type="GO" id="GO:0140662">
    <property type="term" value="F:ATP-dependent protein folding chaperone"/>
    <property type="evidence" value="ECO:0007669"/>
    <property type="project" value="InterPro"/>
</dbReference>
<dbReference type="Gene3D" id="3.90.640.10">
    <property type="entry name" value="Actin, Chain A, domain 4"/>
    <property type="match status" value="1"/>
</dbReference>
<dbReference type="GeneID" id="110781989"/>
<evidence type="ECO:0000256" key="2">
    <source>
        <dbReference type="ARBA" id="ARBA00022840"/>
    </source>
</evidence>
<dbReference type="CDD" id="cd24028">
    <property type="entry name" value="ASKHA_NBD_HSP70_HSPA1-like"/>
    <property type="match status" value="1"/>
</dbReference>
<keyword evidence="1 3" id="KW-0547">Nucleotide-binding</keyword>
<dbReference type="FunFam" id="3.30.30.30:FF:000001">
    <property type="entry name" value="heat shock 70 kDa protein-like"/>
    <property type="match status" value="1"/>
</dbReference>
<evidence type="ECO:0000313" key="4">
    <source>
        <dbReference type="Proteomes" id="UP000813463"/>
    </source>
</evidence>
<name>A0A9R0JPF4_SPIOL</name>
<gene>
    <name evidence="5 6 7 8 9" type="primary">LOC110781989</name>
</gene>
<evidence type="ECO:0000313" key="9">
    <source>
        <dbReference type="RefSeq" id="XP_056693803.1"/>
    </source>
</evidence>
<dbReference type="RefSeq" id="XP_056693802.1">
    <property type="nucleotide sequence ID" value="XM_056837824.1"/>
</dbReference>
<dbReference type="KEGG" id="soe:110781989"/>
<dbReference type="RefSeq" id="XP_056693800.1">
    <property type="nucleotide sequence ID" value="XM_056837822.1"/>
</dbReference>
<dbReference type="AlphaFoldDB" id="A0A9R0JPF4"/>
<dbReference type="InterPro" id="IPR013126">
    <property type="entry name" value="Hsp_70_fam"/>
</dbReference>